<reference evidence="7" key="1">
    <citation type="submission" date="2023-10" db="EMBL/GenBank/DDBJ databases">
        <title>Genome assembly of Pristionchus species.</title>
        <authorList>
            <person name="Yoshida K."/>
            <person name="Sommer R.J."/>
        </authorList>
    </citation>
    <scope>NUCLEOTIDE SEQUENCE</scope>
    <source>
        <strain evidence="7">RS5133</strain>
    </source>
</reference>
<gene>
    <name evidence="7" type="ORF">PFISCL1PPCAC_13250</name>
</gene>
<feature type="transmembrane region" description="Helical" evidence="6">
    <location>
        <begin position="41"/>
        <end position="60"/>
    </location>
</feature>
<evidence type="ECO:0000256" key="3">
    <source>
        <dbReference type="ARBA" id="ARBA00022692"/>
    </source>
</evidence>
<name>A0AAV5VU97_9BILA</name>
<keyword evidence="4 6" id="KW-1133">Transmembrane helix</keyword>
<proteinExistence type="inferred from homology"/>
<protein>
    <recommendedName>
        <fullName evidence="9">XK-related protein</fullName>
    </recommendedName>
</protein>
<dbReference type="InterPro" id="IPR019421">
    <property type="entry name" value="7TM_GPCR_serpentine_rcpt_Srd"/>
</dbReference>
<evidence type="ECO:0000313" key="7">
    <source>
        <dbReference type="EMBL" id="GMT21953.1"/>
    </source>
</evidence>
<dbReference type="InterPro" id="IPR050920">
    <property type="entry name" value="Nematode_rcpt-like_delta"/>
</dbReference>
<comment type="caution">
    <text evidence="7">The sequence shown here is derived from an EMBL/GenBank/DDBJ whole genome shotgun (WGS) entry which is preliminary data.</text>
</comment>
<comment type="subcellular location">
    <subcellularLocation>
        <location evidence="1">Membrane</location>
        <topology evidence="1">Multi-pass membrane protein</topology>
    </subcellularLocation>
</comment>
<keyword evidence="5 6" id="KW-0472">Membrane</keyword>
<evidence type="ECO:0000256" key="5">
    <source>
        <dbReference type="ARBA" id="ARBA00023136"/>
    </source>
</evidence>
<comment type="similarity">
    <text evidence="2">Belongs to the nematode receptor-like protein srd family.</text>
</comment>
<dbReference type="Pfam" id="PF10317">
    <property type="entry name" value="7TM_GPCR_Srd"/>
    <property type="match status" value="1"/>
</dbReference>
<dbReference type="GO" id="GO:0016020">
    <property type="term" value="C:membrane"/>
    <property type="evidence" value="ECO:0007669"/>
    <property type="project" value="UniProtKB-SubCell"/>
</dbReference>
<sequence length="89" mass="9801">TPKALFAYSIILLSSAWVDLVAALASWMCAARVQNIKLAMVLIYVGPCTLMGARWCHAFLCLHCGAVGQSIVLLLVSFSYRVWILNRSL</sequence>
<dbReference type="Proteomes" id="UP001432322">
    <property type="component" value="Unassembled WGS sequence"/>
</dbReference>
<keyword evidence="3 6" id="KW-0812">Transmembrane</keyword>
<accession>A0AAV5VU97</accession>
<evidence type="ECO:0000313" key="8">
    <source>
        <dbReference type="Proteomes" id="UP001432322"/>
    </source>
</evidence>
<dbReference type="PANTHER" id="PTHR22945:SF40">
    <property type="entry name" value="SERPENTINE RECEPTOR, CLASS D (DELTA)-RELATED"/>
    <property type="match status" value="1"/>
</dbReference>
<evidence type="ECO:0000256" key="4">
    <source>
        <dbReference type="ARBA" id="ARBA00022989"/>
    </source>
</evidence>
<evidence type="ECO:0000256" key="2">
    <source>
        <dbReference type="ARBA" id="ARBA00009166"/>
    </source>
</evidence>
<evidence type="ECO:0008006" key="9">
    <source>
        <dbReference type="Google" id="ProtNLM"/>
    </source>
</evidence>
<dbReference type="EMBL" id="BTSY01000004">
    <property type="protein sequence ID" value="GMT21953.1"/>
    <property type="molecule type" value="Genomic_DNA"/>
</dbReference>
<dbReference type="PANTHER" id="PTHR22945">
    <property type="entry name" value="SERPENTINE RECEPTOR, CLASS D DELTA"/>
    <property type="match status" value="1"/>
</dbReference>
<keyword evidence="8" id="KW-1185">Reference proteome</keyword>
<feature type="non-terminal residue" evidence="7">
    <location>
        <position position="89"/>
    </location>
</feature>
<evidence type="ECO:0000256" key="1">
    <source>
        <dbReference type="ARBA" id="ARBA00004141"/>
    </source>
</evidence>
<evidence type="ECO:0000256" key="6">
    <source>
        <dbReference type="SAM" id="Phobius"/>
    </source>
</evidence>
<organism evidence="7 8">
    <name type="scientific">Pristionchus fissidentatus</name>
    <dbReference type="NCBI Taxonomy" id="1538716"/>
    <lineage>
        <taxon>Eukaryota</taxon>
        <taxon>Metazoa</taxon>
        <taxon>Ecdysozoa</taxon>
        <taxon>Nematoda</taxon>
        <taxon>Chromadorea</taxon>
        <taxon>Rhabditida</taxon>
        <taxon>Rhabditina</taxon>
        <taxon>Diplogasteromorpha</taxon>
        <taxon>Diplogasteroidea</taxon>
        <taxon>Neodiplogasteridae</taxon>
        <taxon>Pristionchus</taxon>
    </lineage>
</organism>
<feature type="transmembrane region" description="Helical" evidence="6">
    <location>
        <begin position="6"/>
        <end position="29"/>
    </location>
</feature>
<feature type="transmembrane region" description="Helical" evidence="6">
    <location>
        <begin position="66"/>
        <end position="84"/>
    </location>
</feature>
<dbReference type="AlphaFoldDB" id="A0AAV5VU97"/>
<feature type="non-terminal residue" evidence="7">
    <location>
        <position position="1"/>
    </location>
</feature>